<sequence>METSVPSDHELLSQWLREHREAAFHSLVERYTALVHATARRTCGDESIATEASQLTFITLAAKASTLLTCASLGGWLHATAMMHARNLARKSRREDRKRHYLQLAMETSALDPASTSVWKEMEPLLDEALAALPAKDREALLLRFYRSLTIREIATTLGIATAAAQKRVDRATERLRAHLARRGCQAGGTLAAAMLTGFASDAQAVLPAASSLASKALATSATAAGAGAGALASFTAILTATVLKKTTLLVLLLALGLGWRFLPNLDGRKADLTARASDETSPALAIAESSGAKTEARPQKVSDEQSRLEPADPVERSPSEIRKALMARAREIIDKDLGGVTDRDKEVLLAAMREFDALMVGGLSDQHPRMLVSLATFSRKIDRLSAYSEVEWKADAAAFLQSRLAEVEALPDGASTAALRRRWVRDQSRDDLPEALVLRTVRPFGPTAGTKEGLRDDLNRWIKSFEGPAK</sequence>
<dbReference type="CDD" id="cd06171">
    <property type="entry name" value="Sigma70_r4"/>
    <property type="match status" value="1"/>
</dbReference>
<keyword evidence="2" id="KW-0805">Transcription regulation</keyword>
<keyword evidence="9" id="KW-1185">Reference proteome</keyword>
<feature type="region of interest" description="Disordered" evidence="6">
    <location>
        <begin position="284"/>
        <end position="317"/>
    </location>
</feature>
<dbReference type="GO" id="GO:0003677">
    <property type="term" value="F:DNA binding"/>
    <property type="evidence" value="ECO:0007669"/>
    <property type="project" value="UniProtKB-KW"/>
</dbReference>
<dbReference type="GO" id="GO:0006352">
    <property type="term" value="P:DNA-templated transcription initiation"/>
    <property type="evidence" value="ECO:0007669"/>
    <property type="project" value="InterPro"/>
</dbReference>
<protein>
    <submittedName>
        <fullName evidence="8">RNA polymerase sigma factor</fullName>
    </submittedName>
</protein>
<reference evidence="8 9" key="1">
    <citation type="submission" date="2020-04" db="EMBL/GenBank/DDBJ databases">
        <title>Luteolibacter sp. G-1-1-1 isolated from soil.</title>
        <authorList>
            <person name="Dahal R.H."/>
        </authorList>
    </citation>
    <scope>NUCLEOTIDE SEQUENCE [LARGE SCALE GENOMIC DNA]</scope>
    <source>
        <strain evidence="8 9">G-1-1-1</strain>
    </source>
</reference>
<evidence type="ECO:0000256" key="6">
    <source>
        <dbReference type="SAM" id="MobiDB-lite"/>
    </source>
</evidence>
<keyword evidence="3" id="KW-0731">Sigma factor</keyword>
<dbReference type="KEGG" id="luo:HHL09_00830"/>
<evidence type="ECO:0000256" key="1">
    <source>
        <dbReference type="ARBA" id="ARBA00010641"/>
    </source>
</evidence>
<evidence type="ECO:0000256" key="4">
    <source>
        <dbReference type="ARBA" id="ARBA00023125"/>
    </source>
</evidence>
<dbReference type="SUPFAM" id="SSF88659">
    <property type="entry name" value="Sigma3 and sigma4 domains of RNA polymerase sigma factors"/>
    <property type="match status" value="1"/>
</dbReference>
<evidence type="ECO:0000313" key="9">
    <source>
        <dbReference type="Proteomes" id="UP000501812"/>
    </source>
</evidence>
<dbReference type="InterPro" id="IPR036388">
    <property type="entry name" value="WH-like_DNA-bd_sf"/>
</dbReference>
<dbReference type="SUPFAM" id="SSF88946">
    <property type="entry name" value="Sigma2 domain of RNA polymerase sigma factors"/>
    <property type="match status" value="1"/>
</dbReference>
<dbReference type="EMBL" id="CP051774">
    <property type="protein sequence ID" value="QJE94387.1"/>
    <property type="molecule type" value="Genomic_DNA"/>
</dbReference>
<dbReference type="GO" id="GO:0016987">
    <property type="term" value="F:sigma factor activity"/>
    <property type="evidence" value="ECO:0007669"/>
    <property type="project" value="UniProtKB-KW"/>
</dbReference>
<dbReference type="AlphaFoldDB" id="A0A858RC71"/>
<feature type="compositionally biased region" description="Basic and acidic residues" evidence="6">
    <location>
        <begin position="295"/>
        <end position="317"/>
    </location>
</feature>
<proteinExistence type="inferred from homology"/>
<dbReference type="NCBIfam" id="TIGR02937">
    <property type="entry name" value="sigma70-ECF"/>
    <property type="match status" value="1"/>
</dbReference>
<dbReference type="InterPro" id="IPR014284">
    <property type="entry name" value="RNA_pol_sigma-70_dom"/>
</dbReference>
<dbReference type="Proteomes" id="UP000501812">
    <property type="component" value="Chromosome"/>
</dbReference>
<dbReference type="Gene3D" id="1.10.10.10">
    <property type="entry name" value="Winged helix-like DNA-binding domain superfamily/Winged helix DNA-binding domain"/>
    <property type="match status" value="1"/>
</dbReference>
<dbReference type="PANTHER" id="PTHR43133:SF8">
    <property type="entry name" value="RNA POLYMERASE SIGMA FACTOR HI_1459-RELATED"/>
    <property type="match status" value="1"/>
</dbReference>
<evidence type="ECO:0000256" key="2">
    <source>
        <dbReference type="ARBA" id="ARBA00023015"/>
    </source>
</evidence>
<comment type="similarity">
    <text evidence="1">Belongs to the sigma-70 factor family. ECF subfamily.</text>
</comment>
<dbReference type="InterPro" id="IPR013324">
    <property type="entry name" value="RNA_pol_sigma_r3/r4-like"/>
</dbReference>
<accession>A0A858RC71</accession>
<evidence type="ECO:0000259" key="7">
    <source>
        <dbReference type="Pfam" id="PF08281"/>
    </source>
</evidence>
<feature type="domain" description="RNA polymerase sigma factor 70 region 4 type 2" evidence="7">
    <location>
        <begin position="126"/>
        <end position="176"/>
    </location>
</feature>
<gene>
    <name evidence="8" type="ORF">HHL09_00830</name>
</gene>
<evidence type="ECO:0000256" key="3">
    <source>
        <dbReference type="ARBA" id="ARBA00023082"/>
    </source>
</evidence>
<name>A0A858RC71_9BACT</name>
<dbReference type="Pfam" id="PF08281">
    <property type="entry name" value="Sigma70_r4_2"/>
    <property type="match status" value="1"/>
</dbReference>
<dbReference type="InterPro" id="IPR013325">
    <property type="entry name" value="RNA_pol_sigma_r2"/>
</dbReference>
<dbReference type="RefSeq" id="WP_169452608.1">
    <property type="nucleotide sequence ID" value="NZ_CP051774.1"/>
</dbReference>
<evidence type="ECO:0000313" key="8">
    <source>
        <dbReference type="EMBL" id="QJE94387.1"/>
    </source>
</evidence>
<keyword evidence="5" id="KW-0804">Transcription</keyword>
<dbReference type="InterPro" id="IPR013249">
    <property type="entry name" value="RNA_pol_sigma70_r4_t2"/>
</dbReference>
<keyword evidence="4" id="KW-0238">DNA-binding</keyword>
<dbReference type="PANTHER" id="PTHR43133">
    <property type="entry name" value="RNA POLYMERASE ECF-TYPE SIGMA FACTO"/>
    <property type="match status" value="1"/>
</dbReference>
<evidence type="ECO:0000256" key="5">
    <source>
        <dbReference type="ARBA" id="ARBA00023163"/>
    </source>
</evidence>
<organism evidence="8 9">
    <name type="scientific">Luteolibacter luteus</name>
    <dbReference type="NCBI Taxonomy" id="2728835"/>
    <lineage>
        <taxon>Bacteria</taxon>
        <taxon>Pseudomonadati</taxon>
        <taxon>Verrucomicrobiota</taxon>
        <taxon>Verrucomicrobiia</taxon>
        <taxon>Verrucomicrobiales</taxon>
        <taxon>Verrucomicrobiaceae</taxon>
        <taxon>Luteolibacter</taxon>
    </lineage>
</organism>
<dbReference type="InterPro" id="IPR039425">
    <property type="entry name" value="RNA_pol_sigma-70-like"/>
</dbReference>
<dbReference type="Gene3D" id="1.10.1740.10">
    <property type="match status" value="1"/>
</dbReference>